<dbReference type="EMBL" id="CP007141">
    <property type="protein sequence ID" value="AJC73202.1"/>
    <property type="molecule type" value="Genomic_DNA"/>
</dbReference>
<organism evidence="3 4">
    <name type="scientific">Pseudothermotoga hypogea DSM 11164 = NBRC 106472</name>
    <dbReference type="NCBI Taxonomy" id="1123384"/>
    <lineage>
        <taxon>Bacteria</taxon>
        <taxon>Thermotogati</taxon>
        <taxon>Thermotogota</taxon>
        <taxon>Thermotogae</taxon>
        <taxon>Thermotogales</taxon>
        <taxon>Thermotogaceae</taxon>
        <taxon>Pseudothermotoga</taxon>
    </lineage>
</organism>
<evidence type="ECO:0000313" key="3">
    <source>
        <dbReference type="EMBL" id="AJC73202.1"/>
    </source>
</evidence>
<dbReference type="AlphaFoldDB" id="A0A0X1KPL3"/>
<gene>
    <name evidence="3" type="ORF">AJ81_02135</name>
</gene>
<dbReference type="KEGG" id="phy:AJ81_02135"/>
<dbReference type="InterPro" id="IPR050287">
    <property type="entry name" value="MTA/SAH_deaminase"/>
</dbReference>
<evidence type="ECO:0000259" key="2">
    <source>
        <dbReference type="Pfam" id="PF01979"/>
    </source>
</evidence>
<dbReference type="SUPFAM" id="SSF51338">
    <property type="entry name" value="Composite domain of metallo-dependent hydrolases"/>
    <property type="match status" value="1"/>
</dbReference>
<proteinExistence type="predicted"/>
<keyword evidence="1" id="KW-0378">Hydrolase</keyword>
<dbReference type="InterPro" id="IPR032466">
    <property type="entry name" value="Metal_Hydrolase"/>
</dbReference>
<reference evidence="3 4" key="1">
    <citation type="submission" date="2014-01" db="EMBL/GenBank/DDBJ databases">
        <title>Genome sequencing of Thermotog hypogea.</title>
        <authorList>
            <person name="Zhang X."/>
            <person name="Alvare G."/>
            <person name="Fristensky B."/>
            <person name="Chen L."/>
            <person name="Suen T."/>
            <person name="Chen Q."/>
            <person name="Ma K."/>
        </authorList>
    </citation>
    <scope>NUCLEOTIDE SEQUENCE [LARGE SCALE GENOMIC DNA]</scope>
    <source>
        <strain evidence="3 4">DSM 11164</strain>
    </source>
</reference>
<name>A0A0X1KPL3_9THEM</name>
<dbReference type="InterPro" id="IPR006680">
    <property type="entry name" value="Amidohydro-rel"/>
</dbReference>
<dbReference type="GO" id="GO:0016810">
    <property type="term" value="F:hydrolase activity, acting on carbon-nitrogen (but not peptide) bonds"/>
    <property type="evidence" value="ECO:0007669"/>
    <property type="project" value="InterPro"/>
</dbReference>
<dbReference type="STRING" id="1123384.AJ81_02135"/>
<dbReference type="SUPFAM" id="SSF51556">
    <property type="entry name" value="Metallo-dependent hydrolases"/>
    <property type="match status" value="1"/>
</dbReference>
<dbReference type="CDD" id="cd01298">
    <property type="entry name" value="ATZ_TRZ_like"/>
    <property type="match status" value="1"/>
</dbReference>
<feature type="domain" description="Amidohydrolase-related" evidence="2">
    <location>
        <begin position="52"/>
        <end position="383"/>
    </location>
</feature>
<dbReference type="PATRIC" id="fig|1123384.7.peg.423"/>
<protein>
    <submittedName>
        <fullName evidence="3">S-adenosylhomocysteine deaminase</fullName>
    </submittedName>
</protein>
<keyword evidence="4" id="KW-1185">Reference proteome</keyword>
<dbReference type="PANTHER" id="PTHR43794">
    <property type="entry name" value="AMINOHYDROLASE SSNA-RELATED"/>
    <property type="match status" value="1"/>
</dbReference>
<sequence length="413" mass="46020">MRALLKNALLMCDVRSEPKVSDLLVEDGKIAGIGNFTEGATDEVHDMSGKLIMPGFVNAHTHAAMTLMRGSAEDMRLQEWLLTKIFPIEEKLTPEDVYYGTMVAQLEMARKGVVAYVDMYFHCDAVAQAVLDFGMKALITRGLTDHDGDNGRLKQNIEYFERWNGKEGLISIGFGPHAPYSCSLSYIDRIARVALELDAPITMHLFESSKENYSLKEIMKTKLRECKVIFAHCVHIPEKDIELLSSENFFVAHNPTSNLKLGNGVAPLQKMIEKNVQVCLGTDGAASNNTLDVWYEMRLASLLQKASDPRNISIQQALIMAIEQGAKAVGLTPGRIEVGADADLIVIDLNKPWYVPLDRIKNHIVHSGNSLDVFATMIKGRWVYYDGEYPTIDAKYVFEKCEEAIGRLIGTTS</sequence>
<dbReference type="Gene3D" id="2.30.40.10">
    <property type="entry name" value="Urease, subunit C, domain 1"/>
    <property type="match status" value="1"/>
</dbReference>
<dbReference type="OrthoDB" id="9807210at2"/>
<dbReference type="Pfam" id="PF01979">
    <property type="entry name" value="Amidohydro_1"/>
    <property type="match status" value="1"/>
</dbReference>
<evidence type="ECO:0000313" key="4">
    <source>
        <dbReference type="Proteomes" id="UP000077469"/>
    </source>
</evidence>
<accession>A0A0X1KPL3</accession>
<dbReference type="PANTHER" id="PTHR43794:SF11">
    <property type="entry name" value="AMIDOHYDROLASE-RELATED DOMAIN-CONTAINING PROTEIN"/>
    <property type="match status" value="1"/>
</dbReference>
<evidence type="ECO:0000256" key="1">
    <source>
        <dbReference type="ARBA" id="ARBA00022801"/>
    </source>
</evidence>
<dbReference type="InterPro" id="IPR011059">
    <property type="entry name" value="Metal-dep_hydrolase_composite"/>
</dbReference>
<dbReference type="Gene3D" id="3.20.20.140">
    <property type="entry name" value="Metal-dependent hydrolases"/>
    <property type="match status" value="1"/>
</dbReference>
<dbReference type="Proteomes" id="UP000077469">
    <property type="component" value="Chromosome"/>
</dbReference>
<dbReference type="PaxDb" id="1123384-AJ81_02135"/>